<sequence length="368" mass="39708">MPFEFFTEPVDESGAVRGQVCLATGDGNQPLIAYTTDSGAVMLAERVDGEWLLSSVPGGAATHDAYRVSLALDGGGEPHIAFVNADSDHLVYGVRRATWQFEDVPTKAGLFPGPVRFPALRLYRGFFEDPAHDGEAFQWAPHLCYQAGLSLWHASKQRRRATPQNPPTWKKNVVPVEEADGTEKGWFATLDFDHEDNLRIAAFDDLPGGNRRRLRLSTLLRDFEDGPDETETIEAVGGDIVGEYPAIAHSITGEAIVTYYERKERAIKVFMFGNGPGLPALGTVASDLDGVNVQPSPAISFNNGFCVAYGSGGKLRLATRVGSAGLAIQDVADGGDWASLDIDIDGNAHIAHVAEGRLMYAFASRSEG</sequence>
<gene>
    <name evidence="1" type="ORF">Cba03nite_72650</name>
</gene>
<protein>
    <submittedName>
        <fullName evidence="1">Uncharacterized protein</fullName>
    </submittedName>
</protein>
<proteinExistence type="predicted"/>
<comment type="caution">
    <text evidence="1">The sequence shown here is derived from an EMBL/GenBank/DDBJ whole genome shotgun (WGS) entry which is preliminary data.</text>
</comment>
<accession>A0A8J3NN44</accession>
<dbReference type="RefSeq" id="WP_203756484.1">
    <property type="nucleotide sequence ID" value="NZ_BONF01000055.1"/>
</dbReference>
<evidence type="ECO:0000313" key="2">
    <source>
        <dbReference type="Proteomes" id="UP000601223"/>
    </source>
</evidence>
<dbReference type="AlphaFoldDB" id="A0A8J3NN44"/>
<reference evidence="1 2" key="1">
    <citation type="submission" date="2021-01" db="EMBL/GenBank/DDBJ databases">
        <title>Whole genome shotgun sequence of Catellatospora bangladeshensis NBRC 107357.</title>
        <authorList>
            <person name="Komaki H."/>
            <person name="Tamura T."/>
        </authorList>
    </citation>
    <scope>NUCLEOTIDE SEQUENCE [LARGE SCALE GENOMIC DNA]</scope>
    <source>
        <strain evidence="1 2">NBRC 107357</strain>
    </source>
</reference>
<evidence type="ECO:0000313" key="1">
    <source>
        <dbReference type="EMBL" id="GIF85916.1"/>
    </source>
</evidence>
<keyword evidence="2" id="KW-1185">Reference proteome</keyword>
<dbReference type="Proteomes" id="UP000601223">
    <property type="component" value="Unassembled WGS sequence"/>
</dbReference>
<name>A0A8J3NN44_9ACTN</name>
<organism evidence="1 2">
    <name type="scientific">Catellatospora bangladeshensis</name>
    <dbReference type="NCBI Taxonomy" id="310355"/>
    <lineage>
        <taxon>Bacteria</taxon>
        <taxon>Bacillati</taxon>
        <taxon>Actinomycetota</taxon>
        <taxon>Actinomycetes</taxon>
        <taxon>Micromonosporales</taxon>
        <taxon>Micromonosporaceae</taxon>
        <taxon>Catellatospora</taxon>
    </lineage>
</organism>
<dbReference type="EMBL" id="BONF01000055">
    <property type="protein sequence ID" value="GIF85916.1"/>
    <property type="molecule type" value="Genomic_DNA"/>
</dbReference>